<dbReference type="GO" id="GO:0043565">
    <property type="term" value="F:sequence-specific DNA binding"/>
    <property type="evidence" value="ECO:0007669"/>
    <property type="project" value="TreeGrafter"/>
</dbReference>
<dbReference type="GO" id="GO:0003700">
    <property type="term" value="F:DNA-binding transcription factor activity"/>
    <property type="evidence" value="ECO:0007669"/>
    <property type="project" value="InterPro"/>
</dbReference>
<keyword evidence="4" id="KW-0804">Transcription</keyword>
<evidence type="ECO:0000259" key="5">
    <source>
        <dbReference type="PROSITE" id="PS50931"/>
    </source>
</evidence>
<dbReference type="CDD" id="cd08422">
    <property type="entry name" value="PBP2_CrgA_like"/>
    <property type="match status" value="1"/>
</dbReference>
<dbReference type="Proteomes" id="UP000242175">
    <property type="component" value="Chromosome small"/>
</dbReference>
<dbReference type="FunFam" id="1.10.10.10:FF:000001">
    <property type="entry name" value="LysR family transcriptional regulator"/>
    <property type="match status" value="1"/>
</dbReference>
<dbReference type="AlphaFoldDB" id="A0A220VIN7"/>
<dbReference type="GO" id="GO:0006351">
    <property type="term" value="P:DNA-templated transcription"/>
    <property type="evidence" value="ECO:0007669"/>
    <property type="project" value="TreeGrafter"/>
</dbReference>
<dbReference type="OrthoDB" id="9815676at2"/>
<gene>
    <name evidence="6" type="ORF">CF386_12295</name>
</gene>
<dbReference type="KEGG" id="pmai:CF386_12295"/>
<keyword evidence="7" id="KW-1185">Reference proteome</keyword>
<dbReference type="PANTHER" id="PTHR30537:SF5">
    <property type="entry name" value="HTH-TYPE TRANSCRIPTIONAL ACTIVATOR TTDR-RELATED"/>
    <property type="match status" value="1"/>
</dbReference>
<dbReference type="EMBL" id="CP022356">
    <property type="protein sequence ID" value="ASK79813.1"/>
    <property type="molecule type" value="Genomic_DNA"/>
</dbReference>
<feature type="domain" description="HTH lysR-type" evidence="5">
    <location>
        <begin position="1"/>
        <end position="59"/>
    </location>
</feature>
<dbReference type="SUPFAM" id="SSF53850">
    <property type="entry name" value="Periplasmic binding protein-like II"/>
    <property type="match status" value="1"/>
</dbReference>
<dbReference type="Gene3D" id="1.10.10.10">
    <property type="entry name" value="Winged helix-like DNA-binding domain superfamily/Winged helix DNA-binding domain"/>
    <property type="match status" value="1"/>
</dbReference>
<dbReference type="Gene3D" id="3.40.190.290">
    <property type="match status" value="1"/>
</dbReference>
<evidence type="ECO:0000313" key="7">
    <source>
        <dbReference type="Proteomes" id="UP000242175"/>
    </source>
</evidence>
<dbReference type="Pfam" id="PF03466">
    <property type="entry name" value="LysR_substrate"/>
    <property type="match status" value="1"/>
</dbReference>
<evidence type="ECO:0000256" key="2">
    <source>
        <dbReference type="ARBA" id="ARBA00023015"/>
    </source>
</evidence>
<dbReference type="PROSITE" id="PS50931">
    <property type="entry name" value="HTH_LYSR"/>
    <property type="match status" value="1"/>
</dbReference>
<proteinExistence type="inferred from homology"/>
<dbReference type="SUPFAM" id="SSF46785">
    <property type="entry name" value="Winged helix' DNA-binding domain"/>
    <property type="match status" value="1"/>
</dbReference>
<evidence type="ECO:0000256" key="3">
    <source>
        <dbReference type="ARBA" id="ARBA00023125"/>
    </source>
</evidence>
<dbReference type="InterPro" id="IPR005119">
    <property type="entry name" value="LysR_subst-bd"/>
</dbReference>
<protein>
    <submittedName>
        <fullName evidence="6">LysR family transcriptional regulator</fullName>
    </submittedName>
</protein>
<dbReference type="PANTHER" id="PTHR30537">
    <property type="entry name" value="HTH-TYPE TRANSCRIPTIONAL REGULATOR"/>
    <property type="match status" value="1"/>
</dbReference>
<evidence type="ECO:0000256" key="1">
    <source>
        <dbReference type="ARBA" id="ARBA00009437"/>
    </source>
</evidence>
<sequence>MKLLDDLNLFRLVVENGSYTAASRKSTVPVATMTRRIQALEDSLNIRLLNRHARKLSLTEAGEKFYNECGPLLQKIVNSAESITEECMGAAGQLKIASPANFIKYGLQPLLNDFMQQYPQIDVLLETSNEPETLDPTDWDVIFRAGRLRDSTLIARKLGTLADILVASPEYLKHNPMPKHANDLHQHALLKGKPLLRWSLKNSLNEVVTISDKARFEVNEIDLVKKACLSGLGITLIPDILVRNYIKNGELIHILPDWSSNIRDKYLIYNHREYQPEKLKIFIDFVSKYSLPN</sequence>
<reference evidence="6 7" key="1">
    <citation type="journal article" date="2016" name="Int. J. Syst. Evol. Microbiol.">
        <title>Paraphotobacterium marinum gen. nov., sp. nov., a member of the family Vibrionaceae, isolated from surface seawater.</title>
        <authorList>
            <person name="Huang Z."/>
            <person name="Dong C."/>
            <person name="Shao Z."/>
        </authorList>
    </citation>
    <scope>NUCLEOTIDE SEQUENCE [LARGE SCALE GENOMIC DNA]</scope>
    <source>
        <strain evidence="6 7">NSCS20N07D</strain>
    </source>
</reference>
<accession>A0A220VIN7</accession>
<organism evidence="6 7">
    <name type="scientific">Paraphotobacterium marinum</name>
    <dbReference type="NCBI Taxonomy" id="1755811"/>
    <lineage>
        <taxon>Bacteria</taxon>
        <taxon>Pseudomonadati</taxon>
        <taxon>Pseudomonadota</taxon>
        <taxon>Gammaproteobacteria</taxon>
        <taxon>Vibrionales</taxon>
        <taxon>Vibrionaceae</taxon>
        <taxon>Paraphotobacterium</taxon>
    </lineage>
</organism>
<dbReference type="InterPro" id="IPR058163">
    <property type="entry name" value="LysR-type_TF_proteobact-type"/>
</dbReference>
<keyword evidence="2" id="KW-0805">Transcription regulation</keyword>
<evidence type="ECO:0000256" key="4">
    <source>
        <dbReference type="ARBA" id="ARBA00023163"/>
    </source>
</evidence>
<comment type="similarity">
    <text evidence="1">Belongs to the LysR transcriptional regulatory family.</text>
</comment>
<dbReference type="InterPro" id="IPR036390">
    <property type="entry name" value="WH_DNA-bd_sf"/>
</dbReference>
<keyword evidence="3" id="KW-0238">DNA-binding</keyword>
<dbReference type="Pfam" id="PF00126">
    <property type="entry name" value="HTH_1"/>
    <property type="match status" value="1"/>
</dbReference>
<dbReference type="InterPro" id="IPR036388">
    <property type="entry name" value="WH-like_DNA-bd_sf"/>
</dbReference>
<name>A0A220VIN7_9GAMM</name>
<dbReference type="RefSeq" id="WP_089074721.1">
    <property type="nucleotide sequence ID" value="NZ_CBCSAM010000003.1"/>
</dbReference>
<dbReference type="InterPro" id="IPR000847">
    <property type="entry name" value="LysR_HTH_N"/>
</dbReference>
<evidence type="ECO:0000313" key="6">
    <source>
        <dbReference type="EMBL" id="ASK79813.1"/>
    </source>
</evidence>